<evidence type="ECO:0000313" key="3">
    <source>
        <dbReference type="Proteomes" id="UP001232445"/>
    </source>
</evidence>
<dbReference type="EMBL" id="JAUSUQ010000013">
    <property type="protein sequence ID" value="MDQ0340317.1"/>
    <property type="molecule type" value="Genomic_DNA"/>
</dbReference>
<feature type="compositionally biased region" description="Basic and acidic residues" evidence="1">
    <location>
        <begin position="1"/>
        <end position="22"/>
    </location>
</feature>
<feature type="region of interest" description="Disordered" evidence="1">
    <location>
        <begin position="1"/>
        <end position="42"/>
    </location>
</feature>
<reference evidence="2 3" key="1">
    <citation type="submission" date="2023-07" db="EMBL/GenBank/DDBJ databases">
        <title>Genomic Encyclopedia of Type Strains, Phase IV (KMG-IV): sequencing the most valuable type-strain genomes for metagenomic binning, comparative biology and taxonomic classification.</title>
        <authorList>
            <person name="Goeker M."/>
        </authorList>
    </citation>
    <scope>NUCLEOTIDE SEQUENCE [LARGE SCALE GENOMIC DNA]</scope>
    <source>
        <strain evidence="2 3">DSM 17740</strain>
    </source>
</reference>
<dbReference type="Proteomes" id="UP001232445">
    <property type="component" value="Unassembled WGS sequence"/>
</dbReference>
<name>A0ABU0CW05_9BACI</name>
<sequence>MEKQNHKPDPTDSLEQKQKKEQPSANVNLSDKKLSGPNRPST</sequence>
<gene>
    <name evidence="2" type="ORF">J2S00_003126</name>
</gene>
<proteinExistence type="predicted"/>
<comment type="caution">
    <text evidence="2">The sequence shown here is derived from an EMBL/GenBank/DDBJ whole genome shotgun (WGS) entry which is preliminary data.</text>
</comment>
<evidence type="ECO:0000313" key="2">
    <source>
        <dbReference type="EMBL" id="MDQ0340317.1"/>
    </source>
</evidence>
<protein>
    <recommendedName>
        <fullName evidence="4">Spore protein</fullName>
    </recommendedName>
</protein>
<evidence type="ECO:0000256" key="1">
    <source>
        <dbReference type="SAM" id="MobiDB-lite"/>
    </source>
</evidence>
<dbReference type="RefSeq" id="WP_307341738.1">
    <property type="nucleotide sequence ID" value="NZ_JAUSUQ010000013.1"/>
</dbReference>
<evidence type="ECO:0008006" key="4">
    <source>
        <dbReference type="Google" id="ProtNLM"/>
    </source>
</evidence>
<keyword evidence="3" id="KW-1185">Reference proteome</keyword>
<organism evidence="2 3">
    <name type="scientific">Caldalkalibacillus uzonensis</name>
    <dbReference type="NCBI Taxonomy" id="353224"/>
    <lineage>
        <taxon>Bacteria</taxon>
        <taxon>Bacillati</taxon>
        <taxon>Bacillota</taxon>
        <taxon>Bacilli</taxon>
        <taxon>Bacillales</taxon>
        <taxon>Bacillaceae</taxon>
        <taxon>Caldalkalibacillus</taxon>
    </lineage>
</organism>
<accession>A0ABU0CW05</accession>